<evidence type="ECO:0000256" key="3">
    <source>
        <dbReference type="ARBA" id="ARBA00022764"/>
    </source>
</evidence>
<dbReference type="AlphaFoldDB" id="A0A2M8Z627"/>
<comment type="caution">
    <text evidence="7">The sequence shown here is derived from an EMBL/GenBank/DDBJ whole genome shotgun (WGS) entry which is preliminary data.</text>
</comment>
<evidence type="ECO:0000256" key="1">
    <source>
        <dbReference type="ARBA" id="ARBA00004418"/>
    </source>
</evidence>
<evidence type="ECO:0000256" key="4">
    <source>
        <dbReference type="ARBA" id="ARBA00023239"/>
    </source>
</evidence>
<dbReference type="PANTHER" id="PTHR39210:SF1">
    <property type="entry name" value="HEPARIN-SULFATE LYASE"/>
    <property type="match status" value="1"/>
</dbReference>
<dbReference type="Gene3D" id="1.50.10.100">
    <property type="entry name" value="Chondroitin AC/alginate lyase"/>
    <property type="match status" value="1"/>
</dbReference>
<dbReference type="GO" id="GO:0016829">
    <property type="term" value="F:lyase activity"/>
    <property type="evidence" value="ECO:0007669"/>
    <property type="project" value="UniProtKB-KW"/>
</dbReference>
<organism evidence="7 8">
    <name type="scientific">[Clostridium] celerecrescens 18A</name>
    <dbReference type="NCBI Taxonomy" id="1286362"/>
    <lineage>
        <taxon>Bacteria</taxon>
        <taxon>Bacillati</taxon>
        <taxon>Bacillota</taxon>
        <taxon>Clostridia</taxon>
        <taxon>Lachnospirales</taxon>
        <taxon>Lachnospiraceae</taxon>
        <taxon>Lacrimispora</taxon>
    </lineage>
</organism>
<evidence type="ECO:0000313" key="8">
    <source>
        <dbReference type="Proteomes" id="UP000231092"/>
    </source>
</evidence>
<keyword evidence="2" id="KW-0732">Signal</keyword>
<gene>
    <name evidence="7" type="ORF">H171_2413</name>
</gene>
<proteinExistence type="predicted"/>
<reference evidence="7 8" key="1">
    <citation type="submission" date="2017-11" db="EMBL/GenBank/DDBJ databases">
        <title>Understudied soil microbes with underappreciated capabilities: Untangling the Clostridium saccharolyticum group.</title>
        <authorList>
            <person name="Leschine S."/>
        </authorList>
    </citation>
    <scope>NUCLEOTIDE SEQUENCE [LARGE SCALE GENOMIC DNA]</scope>
    <source>
        <strain evidence="7 8">18A</strain>
    </source>
</reference>
<dbReference type="Gene3D" id="2.70.98.70">
    <property type="match status" value="1"/>
</dbReference>
<evidence type="ECO:0000259" key="6">
    <source>
        <dbReference type="Pfam" id="PF16889"/>
    </source>
</evidence>
<keyword evidence="4" id="KW-0456">Lyase</keyword>
<evidence type="ECO:0000313" key="7">
    <source>
        <dbReference type="EMBL" id="PJJ28891.1"/>
    </source>
</evidence>
<sequence length="665" mass="77571">MQDKRFENLKRRAEEHMKQYDAVYVTEYMEMNCREERMTVLKQADRLLKQVFVFEDKWDMEPCPIPYALENMEWDISPNGDPEWIYMLNRHEYLHKLLLAYCFTKDLNYVEKLKWYLKHWIRTNPIVPEGTESTRTIDTGIRCMHWQFLLIQMIGRGLLDQEEAETVLESMSQQFDYMRIRYMEKYSLSNWGVLQTTAICQGYLWFKEYLPDNGTEQWAWKELEHQTELQVLPDGSHWEQSIMYHIEVLLAFMKLFSNTRDKEWLLKNIDAMSRYVLYSTAPDHCQIAQCDSDVTDVRDVLVKAAVLTGDGRYKYGGYHDMDLDSAWLLGRKGICSYKELKAVKPGSQSLNAADTGNIYVRSGWEEDSHFTYIKCGPLGSSHGHADLTHISLYYKGKPFLIDSGRYSYREKEPLRVLFKSAQAHNVCTVDEESPGRPAGSWEYESFGQCMKNYYREEGAVRYGEMAYYGTLSKGDHCLIMRKVMAVDCGIWLIVNDICCTGVHQVKEYYHLDSSVEAVPSALDDAGRQWELKNGNEKMNLWGSDMFRSHQCFVSSRYNQLSDSRCLVKESDFINRHTDWTCLGGSGVLLKNAAVHQTGNPLPADYETVTAKEFILSEQESWILLIWNRETCRGGKLYKCRDTQIYAKAAAIHIKKGKRTLYRLRI</sequence>
<dbReference type="PANTHER" id="PTHR39210">
    <property type="entry name" value="HEPARIN-SULFATE LYASE"/>
    <property type="match status" value="1"/>
</dbReference>
<evidence type="ECO:0000256" key="2">
    <source>
        <dbReference type="ARBA" id="ARBA00022729"/>
    </source>
</evidence>
<dbReference type="EMBL" id="PGET01000001">
    <property type="protein sequence ID" value="PJJ28891.1"/>
    <property type="molecule type" value="Genomic_DNA"/>
</dbReference>
<protein>
    <submittedName>
        <fullName evidence="7">Heparinase II/III-like protein</fullName>
    </submittedName>
</protein>
<dbReference type="Pfam" id="PF07940">
    <property type="entry name" value="Hepar_II_III_C"/>
    <property type="match status" value="1"/>
</dbReference>
<dbReference type="SUPFAM" id="SSF48230">
    <property type="entry name" value="Chondroitin AC/alginate lyase"/>
    <property type="match status" value="1"/>
</dbReference>
<name>A0A2M8Z627_9FIRM</name>
<dbReference type="InterPro" id="IPR008929">
    <property type="entry name" value="Chondroitin_lyas"/>
</dbReference>
<dbReference type="Pfam" id="PF16889">
    <property type="entry name" value="Hepar_II_III_N"/>
    <property type="match status" value="1"/>
</dbReference>
<dbReference type="GO" id="GO:0042597">
    <property type="term" value="C:periplasmic space"/>
    <property type="evidence" value="ECO:0007669"/>
    <property type="project" value="UniProtKB-SubCell"/>
</dbReference>
<dbReference type="InterPro" id="IPR031680">
    <property type="entry name" value="Hepar_II_III_N"/>
</dbReference>
<dbReference type="Proteomes" id="UP000231092">
    <property type="component" value="Unassembled WGS sequence"/>
</dbReference>
<accession>A0A2M8Z627</accession>
<dbReference type="InterPro" id="IPR012480">
    <property type="entry name" value="Hepar_II_III_C"/>
</dbReference>
<keyword evidence="3" id="KW-0574">Periplasm</keyword>
<feature type="domain" description="Heparinase II/III-like C-terminal" evidence="5">
    <location>
        <begin position="362"/>
        <end position="539"/>
    </location>
</feature>
<feature type="domain" description="Heparin-sulfate lyase N-terminal" evidence="6">
    <location>
        <begin position="42"/>
        <end position="263"/>
    </location>
</feature>
<comment type="subcellular location">
    <subcellularLocation>
        <location evidence="1">Periplasm</location>
    </subcellularLocation>
</comment>
<dbReference type="RefSeq" id="WP_100305340.1">
    <property type="nucleotide sequence ID" value="NZ_PGET01000001.1"/>
</dbReference>
<evidence type="ECO:0000259" key="5">
    <source>
        <dbReference type="Pfam" id="PF07940"/>
    </source>
</evidence>
<dbReference type="OrthoDB" id="7335480at2"/>